<dbReference type="SMART" id="SM00028">
    <property type="entry name" value="TPR"/>
    <property type="match status" value="3"/>
</dbReference>
<proteinExistence type="predicted"/>
<dbReference type="InterPro" id="IPR019734">
    <property type="entry name" value="TPR_rpt"/>
</dbReference>
<dbReference type="SUPFAM" id="SSF48452">
    <property type="entry name" value="TPR-like"/>
    <property type="match status" value="1"/>
</dbReference>
<name>A0A096BL84_9BACT</name>
<accession>A0A096BL84</accession>
<dbReference type="PROSITE" id="PS50005">
    <property type="entry name" value="TPR"/>
    <property type="match status" value="1"/>
</dbReference>
<dbReference type="AlphaFoldDB" id="A0A096BL84"/>
<dbReference type="RefSeq" id="WP_036873965.1">
    <property type="nucleotide sequence ID" value="NZ_JRNN01000077.1"/>
</dbReference>
<dbReference type="OrthoDB" id="1108959at2"/>
<evidence type="ECO:0000313" key="3">
    <source>
        <dbReference type="Proteomes" id="UP000029556"/>
    </source>
</evidence>
<dbReference type="InterPro" id="IPR011990">
    <property type="entry name" value="TPR-like_helical_dom_sf"/>
</dbReference>
<gene>
    <name evidence="2" type="ORF">HMPREF2137_09780</name>
</gene>
<reference evidence="2 3" key="1">
    <citation type="submission" date="2014-07" db="EMBL/GenBank/DDBJ databases">
        <authorList>
            <person name="McCorrison J."/>
            <person name="Sanka R."/>
            <person name="Torralba M."/>
            <person name="Gillis M."/>
            <person name="Haft D.H."/>
            <person name="Methe B."/>
            <person name="Sutton G."/>
            <person name="Nelson K.E."/>
        </authorList>
    </citation>
    <scope>NUCLEOTIDE SEQUENCE [LARGE SCALE GENOMIC DNA]</scope>
    <source>
        <strain evidence="2 3">DNF00853</strain>
    </source>
</reference>
<evidence type="ECO:0000313" key="2">
    <source>
        <dbReference type="EMBL" id="KGF33909.1"/>
    </source>
</evidence>
<protein>
    <submittedName>
        <fullName evidence="2">Uncharacterized protein</fullName>
    </submittedName>
</protein>
<comment type="caution">
    <text evidence="2">The sequence shown here is derived from an EMBL/GenBank/DDBJ whole genome shotgun (WGS) entry which is preliminary data.</text>
</comment>
<sequence>MEYTDSELQQIRNVITSEQNVGEALKSLRSFIKSDELHAFDARISRIESDYELMKSYMRKGLNDPQFEEVYDRLLKALYILNADVQLAVFLNENPSYQAAYMDVQTLDADFDVIKKRLEAFVQDIALLSLEPQDAQKARKQELYDRHQQYVKKLFNALLVSPQWNESTAKFAQELLLSPTIDAIDAQLLLSGVMLSVIQLFDIHQFQTLVQVYRQTTDPHLRQRALVGIVLSLPENEGDIYPEIQQTINTLCQDEQTCRELVELQMQMFYCMNADADNEKLQKDIIPNLMKGSNISISRAGIVEKEEDEVDEMLNPGAADKAMEEMERNFNQMMKMQKAGSDIYFGGFSQMKRFAFFATLSNWFVPFYEDHPGLQQVNDKLGGNKFMQLLLESGPFCDSDKYSFALALSSIIDKIPQNMREMLNSQDILGTSVSMEEKNSSAYIRRMYLQDLYRFYRIYHNKNDFHNPFDTSAMENSAFFVMCPYFRESPLKDRMTEVGKFLYKHHFYRELCQLLDAYMDNEDIEYWRLAARAYYREKDYRSADMAYTNVLELNADDMQAIRGKALTGFYLEDYEQAVEYNRRLLEMDATNEHVQLNLAVSLMNNDEIEEGMSLLFKLNYDHPENLSIQRSLAWGYLRQQKPQQAAPIYTRLLANQHRMPTDCLNAGYCQWFLSNMEEAINLFKQYVAETNKERPMPGGNTLLHDVFAMDADLLQQYGIGMKEAFVMEDLVANE</sequence>
<dbReference type="Gene3D" id="1.25.40.10">
    <property type="entry name" value="Tetratricopeptide repeat domain"/>
    <property type="match status" value="1"/>
</dbReference>
<dbReference type="EMBL" id="JRNN01000077">
    <property type="protein sequence ID" value="KGF33909.1"/>
    <property type="molecule type" value="Genomic_DNA"/>
</dbReference>
<keyword evidence="1" id="KW-0802">TPR repeat</keyword>
<organism evidence="2 3">
    <name type="scientific">Hoylesella buccalis DNF00853</name>
    <dbReference type="NCBI Taxonomy" id="1401074"/>
    <lineage>
        <taxon>Bacteria</taxon>
        <taxon>Pseudomonadati</taxon>
        <taxon>Bacteroidota</taxon>
        <taxon>Bacteroidia</taxon>
        <taxon>Bacteroidales</taxon>
        <taxon>Prevotellaceae</taxon>
        <taxon>Hoylesella</taxon>
    </lineage>
</organism>
<dbReference type="Proteomes" id="UP000029556">
    <property type="component" value="Unassembled WGS sequence"/>
</dbReference>
<feature type="repeat" description="TPR" evidence="1">
    <location>
        <begin position="524"/>
        <end position="557"/>
    </location>
</feature>
<evidence type="ECO:0000256" key="1">
    <source>
        <dbReference type="PROSITE-ProRule" id="PRU00339"/>
    </source>
</evidence>